<dbReference type="Proteomes" id="UP000056968">
    <property type="component" value="Chromosome"/>
</dbReference>
<keyword evidence="3" id="KW-1185">Reference proteome</keyword>
<dbReference type="Pfam" id="PF08401">
    <property type="entry name" value="ArdcN"/>
    <property type="match status" value="1"/>
</dbReference>
<reference evidence="2 3" key="1">
    <citation type="submission" date="2015-11" db="EMBL/GenBank/DDBJ databases">
        <title>A Two-component Flavoprotein Monooxygenase System MeaXY Responsible for para-Hydroxylation of 2-Methyl-6-ethylaniline and 2,6-Diethylaniline in Sphingobium baderi DE-13.</title>
        <authorList>
            <person name="Cheng M."/>
            <person name="Meng Q."/>
            <person name="Yang Y."/>
            <person name="Chu C."/>
            <person name="Yan X."/>
            <person name="He J."/>
            <person name="Li S."/>
        </authorList>
    </citation>
    <scope>NUCLEOTIDE SEQUENCE [LARGE SCALE GENOMIC DNA]</scope>
    <source>
        <strain evidence="2 3">DE-13</strain>
    </source>
</reference>
<dbReference type="InterPro" id="IPR013610">
    <property type="entry name" value="ArdC_N"/>
</dbReference>
<dbReference type="EMBL" id="CP013264">
    <property type="protein sequence ID" value="ALR19083.1"/>
    <property type="molecule type" value="Genomic_DNA"/>
</dbReference>
<accession>A0A0S3EUM2</accession>
<dbReference type="STRING" id="1332080.ATN00_00920"/>
<evidence type="ECO:0000313" key="2">
    <source>
        <dbReference type="EMBL" id="ALR19083.1"/>
    </source>
</evidence>
<gene>
    <name evidence="2" type="ORF">ATN00_00920</name>
</gene>
<dbReference type="GO" id="GO:0003697">
    <property type="term" value="F:single-stranded DNA binding"/>
    <property type="evidence" value="ECO:0007669"/>
    <property type="project" value="InterPro"/>
</dbReference>
<sequence length="152" mass="17372">MIARRWAGFASPLPREMLRGISLGRGKGFAHRRKEEAMSERKDIYQQITNRIIQQLENGVCPWLRPWDTKGLPVRPTRSNGEPYRGINVLVLWDAASQAGYSSPYWCTFKQALAMKACVKKGERGTFVVYAGSMEKTEQSDSGEDVERRTRF</sequence>
<evidence type="ECO:0000259" key="1">
    <source>
        <dbReference type="Pfam" id="PF08401"/>
    </source>
</evidence>
<feature type="domain" description="N-terminal" evidence="1">
    <location>
        <begin position="42"/>
        <end position="149"/>
    </location>
</feature>
<proteinExistence type="predicted"/>
<protein>
    <recommendedName>
        <fullName evidence="1">N-terminal domain-containing protein</fullName>
    </recommendedName>
</protein>
<organism evidence="2 3">
    <name type="scientific">Sphingobium baderi</name>
    <dbReference type="NCBI Taxonomy" id="1332080"/>
    <lineage>
        <taxon>Bacteria</taxon>
        <taxon>Pseudomonadati</taxon>
        <taxon>Pseudomonadota</taxon>
        <taxon>Alphaproteobacteria</taxon>
        <taxon>Sphingomonadales</taxon>
        <taxon>Sphingomonadaceae</taxon>
        <taxon>Sphingobium</taxon>
    </lineage>
</organism>
<evidence type="ECO:0000313" key="3">
    <source>
        <dbReference type="Proteomes" id="UP000056968"/>
    </source>
</evidence>
<dbReference type="AlphaFoldDB" id="A0A0S3EUM2"/>
<name>A0A0S3EUM2_9SPHN</name>
<dbReference type="KEGG" id="sbd:ATN00_00920"/>